<keyword evidence="3" id="KW-0812">Transmembrane</keyword>
<organism evidence="5 6">
    <name type="scientific">Lachancea fermentati</name>
    <name type="common">Zygosaccharomyces fermentati</name>
    <dbReference type="NCBI Taxonomy" id="4955"/>
    <lineage>
        <taxon>Eukaryota</taxon>
        <taxon>Fungi</taxon>
        <taxon>Dikarya</taxon>
        <taxon>Ascomycota</taxon>
        <taxon>Saccharomycotina</taxon>
        <taxon>Saccharomycetes</taxon>
        <taxon>Saccharomycetales</taxon>
        <taxon>Saccharomycetaceae</taxon>
        <taxon>Lachancea</taxon>
    </lineage>
</organism>
<dbReference type="Gene3D" id="1.20.1250.20">
    <property type="entry name" value="MFS general substrate transporter like domains"/>
    <property type="match status" value="1"/>
</dbReference>
<proteinExistence type="inferred from homology"/>
<feature type="transmembrane region" description="Helical" evidence="3">
    <location>
        <begin position="241"/>
        <end position="261"/>
    </location>
</feature>
<dbReference type="Proteomes" id="UP000190831">
    <property type="component" value="Chromosome H"/>
</dbReference>
<dbReference type="InterPro" id="IPR011701">
    <property type="entry name" value="MFS"/>
</dbReference>
<name>A0A1G4ML53_LACFM</name>
<dbReference type="InterPro" id="IPR050327">
    <property type="entry name" value="Proton-linked_MCT"/>
</dbReference>
<comment type="similarity">
    <text evidence="2">Belongs to the major facilitator superfamily. Monocarboxylate porter (TC 2.A.1.13) family.</text>
</comment>
<feature type="transmembrane region" description="Helical" evidence="3">
    <location>
        <begin position="330"/>
        <end position="349"/>
    </location>
</feature>
<keyword evidence="6" id="KW-1185">Reference proteome</keyword>
<protein>
    <submittedName>
        <fullName evidence="5">LAFE_0H16996g1_1</fullName>
    </submittedName>
</protein>
<reference evidence="5 6" key="1">
    <citation type="submission" date="2016-03" db="EMBL/GenBank/DDBJ databases">
        <authorList>
            <person name="Devillers H."/>
        </authorList>
    </citation>
    <scope>NUCLEOTIDE SEQUENCE [LARGE SCALE GENOMIC DNA]</scope>
    <source>
        <strain evidence="5">CBS 6772</strain>
    </source>
</reference>
<feature type="transmembrane region" description="Helical" evidence="3">
    <location>
        <begin position="80"/>
        <end position="100"/>
    </location>
</feature>
<dbReference type="Pfam" id="PF07690">
    <property type="entry name" value="MFS_1"/>
    <property type="match status" value="1"/>
</dbReference>
<dbReference type="PANTHER" id="PTHR11360">
    <property type="entry name" value="MONOCARBOXYLATE TRANSPORTER"/>
    <property type="match status" value="1"/>
</dbReference>
<feature type="transmembrane region" description="Helical" evidence="3">
    <location>
        <begin position="426"/>
        <end position="446"/>
    </location>
</feature>
<evidence type="ECO:0000256" key="3">
    <source>
        <dbReference type="SAM" id="Phobius"/>
    </source>
</evidence>
<dbReference type="PANTHER" id="PTHR11360:SF295">
    <property type="entry name" value="TRANSPORTER MCH4-RELATED"/>
    <property type="match status" value="1"/>
</dbReference>
<feature type="transmembrane region" description="Helical" evidence="3">
    <location>
        <begin position="361"/>
        <end position="382"/>
    </location>
</feature>
<evidence type="ECO:0000313" key="5">
    <source>
        <dbReference type="EMBL" id="SCW04594.1"/>
    </source>
</evidence>
<feature type="transmembrane region" description="Helical" evidence="3">
    <location>
        <begin position="152"/>
        <end position="169"/>
    </location>
</feature>
<feature type="transmembrane region" description="Helical" evidence="3">
    <location>
        <begin position="297"/>
        <end position="324"/>
    </location>
</feature>
<feature type="transmembrane region" description="Helical" evidence="3">
    <location>
        <begin position="209"/>
        <end position="229"/>
    </location>
</feature>
<dbReference type="InterPro" id="IPR036259">
    <property type="entry name" value="MFS_trans_sf"/>
</dbReference>
<evidence type="ECO:0000256" key="2">
    <source>
        <dbReference type="ARBA" id="ARBA00006727"/>
    </source>
</evidence>
<dbReference type="InterPro" id="IPR020846">
    <property type="entry name" value="MFS_dom"/>
</dbReference>
<feature type="transmembrane region" description="Helical" evidence="3">
    <location>
        <begin position="394"/>
        <end position="414"/>
    </location>
</feature>
<dbReference type="OrthoDB" id="6509908at2759"/>
<feature type="transmembrane region" description="Helical" evidence="3">
    <location>
        <begin position="458"/>
        <end position="479"/>
    </location>
</feature>
<evidence type="ECO:0000259" key="4">
    <source>
        <dbReference type="PROSITE" id="PS50850"/>
    </source>
</evidence>
<sequence length="487" mass="53124">MLPLINIKKPKKLLWKPSFSRSSEPEVSIPHASGFRAQLEYQMTPITSPEDVSNKLSTVKSYENEITAIDENADVPDGGLWAYMALLGSFMGLVPVWGMINSLGALEGYISNHQLASSSSSVVSWIFSVYLAMLSASCVLTGAYFDRNGGKRPMVVGSVLYIAGILATANCQTVWQFILAFSILCGFATGALTTPLVSCVATWFCRKRAMATSIATTGGSLGGIIFPLMLRKLYVEVGFQWALRILALICFVCLTFAIFFARERVKTNAEPFRTKRETVRYYVASSFNWRYFLDAKFLWTTLGFSLAENSILVSGTFIASYAMARGNSEAVSFTLITTTNALGILGRFIPGYIADKYAGCFNVVIITSLAAALMNLCLWLPLGGNLKVLWAYSMLYGFLSGSIFSLTPVCIGQISRTSDFGKRYSTGYLLNALMTLPALPIAGALIGDGSISNYNNFIVFSSCLMLAGVLCYAIARYLCVGTKICKF</sequence>
<accession>A0A1G4ML53</accession>
<dbReference type="PROSITE" id="PS50850">
    <property type="entry name" value="MFS"/>
    <property type="match status" value="1"/>
</dbReference>
<dbReference type="GO" id="GO:0016020">
    <property type="term" value="C:membrane"/>
    <property type="evidence" value="ECO:0007669"/>
    <property type="project" value="UniProtKB-SubCell"/>
</dbReference>
<feature type="transmembrane region" description="Helical" evidence="3">
    <location>
        <begin position="175"/>
        <end position="197"/>
    </location>
</feature>
<keyword evidence="3" id="KW-1133">Transmembrane helix</keyword>
<evidence type="ECO:0000313" key="6">
    <source>
        <dbReference type="Proteomes" id="UP000190831"/>
    </source>
</evidence>
<evidence type="ECO:0000256" key="1">
    <source>
        <dbReference type="ARBA" id="ARBA00004141"/>
    </source>
</evidence>
<feature type="domain" description="Major facilitator superfamily (MFS) profile" evidence="4">
    <location>
        <begin position="81"/>
        <end position="479"/>
    </location>
</feature>
<dbReference type="CDD" id="cd17352">
    <property type="entry name" value="MFS_MCT_SLC16"/>
    <property type="match status" value="1"/>
</dbReference>
<dbReference type="SUPFAM" id="SSF103473">
    <property type="entry name" value="MFS general substrate transporter"/>
    <property type="match status" value="1"/>
</dbReference>
<dbReference type="EMBL" id="LT598491">
    <property type="protein sequence ID" value="SCW04594.1"/>
    <property type="molecule type" value="Genomic_DNA"/>
</dbReference>
<dbReference type="GO" id="GO:0022857">
    <property type="term" value="F:transmembrane transporter activity"/>
    <property type="evidence" value="ECO:0007669"/>
    <property type="project" value="InterPro"/>
</dbReference>
<keyword evidence="3" id="KW-0472">Membrane</keyword>
<gene>
    <name evidence="5" type="ORF">LAFE_0H16996G</name>
</gene>
<feature type="transmembrane region" description="Helical" evidence="3">
    <location>
        <begin position="122"/>
        <end position="145"/>
    </location>
</feature>
<comment type="subcellular location">
    <subcellularLocation>
        <location evidence="1">Membrane</location>
        <topology evidence="1">Multi-pass membrane protein</topology>
    </subcellularLocation>
</comment>
<dbReference type="AlphaFoldDB" id="A0A1G4ML53"/>
<dbReference type="GO" id="GO:0032218">
    <property type="term" value="P:riboflavin transport"/>
    <property type="evidence" value="ECO:0007669"/>
    <property type="project" value="TreeGrafter"/>
</dbReference>
<dbReference type="OMA" id="MMNYLLM"/>